<feature type="region of interest" description="Disordered" evidence="1">
    <location>
        <begin position="524"/>
        <end position="741"/>
    </location>
</feature>
<dbReference type="OrthoDB" id="443464at2759"/>
<dbReference type="InterPro" id="IPR008942">
    <property type="entry name" value="ENTH_VHS"/>
</dbReference>
<organism evidence="3 4">
    <name type="scientific">Vitrella brassicaformis (strain CCMP3155)</name>
    <dbReference type="NCBI Taxonomy" id="1169540"/>
    <lineage>
        <taxon>Eukaryota</taxon>
        <taxon>Sar</taxon>
        <taxon>Alveolata</taxon>
        <taxon>Colpodellida</taxon>
        <taxon>Vitrellaceae</taxon>
        <taxon>Vitrella</taxon>
    </lineage>
</organism>
<dbReference type="InParanoid" id="A0A0G4GGX5"/>
<dbReference type="STRING" id="1169540.A0A0G4GGX5"/>
<gene>
    <name evidence="3" type="ORF">Vbra_9937</name>
</gene>
<keyword evidence="4" id="KW-1185">Reference proteome</keyword>
<feature type="region of interest" description="Disordered" evidence="1">
    <location>
        <begin position="465"/>
        <end position="512"/>
    </location>
</feature>
<reference evidence="3 4" key="1">
    <citation type="submission" date="2014-11" db="EMBL/GenBank/DDBJ databases">
        <authorList>
            <person name="Zhu J."/>
            <person name="Qi W."/>
            <person name="Song R."/>
        </authorList>
    </citation>
    <scope>NUCLEOTIDE SEQUENCE [LARGE SCALE GENOMIC DNA]</scope>
</reference>
<evidence type="ECO:0000256" key="1">
    <source>
        <dbReference type="SAM" id="MobiDB-lite"/>
    </source>
</evidence>
<feature type="region of interest" description="Disordered" evidence="1">
    <location>
        <begin position="328"/>
        <end position="384"/>
    </location>
</feature>
<feature type="compositionally biased region" description="Basic and acidic residues" evidence="1">
    <location>
        <begin position="470"/>
        <end position="487"/>
    </location>
</feature>
<dbReference type="GO" id="GO:0043328">
    <property type="term" value="P:protein transport to vacuole involved in ubiquitin-dependent protein catabolic process via the multivesicular body sorting pathway"/>
    <property type="evidence" value="ECO:0007669"/>
    <property type="project" value="InterPro"/>
</dbReference>
<feature type="compositionally biased region" description="Polar residues" evidence="1">
    <location>
        <begin position="342"/>
        <end position="351"/>
    </location>
</feature>
<feature type="compositionally biased region" description="Acidic residues" evidence="1">
    <location>
        <begin position="502"/>
        <end position="511"/>
    </location>
</feature>
<feature type="compositionally biased region" description="Basic and acidic residues" evidence="1">
    <location>
        <begin position="730"/>
        <end position="741"/>
    </location>
</feature>
<dbReference type="AlphaFoldDB" id="A0A0G4GGX5"/>
<dbReference type="PROSITE" id="PS50179">
    <property type="entry name" value="VHS"/>
    <property type="match status" value="1"/>
</dbReference>
<feature type="compositionally biased region" description="Low complexity" evidence="1">
    <location>
        <begin position="551"/>
        <end position="567"/>
    </location>
</feature>
<protein>
    <recommendedName>
        <fullName evidence="2">VHS domain-containing protein</fullName>
    </recommendedName>
</protein>
<dbReference type="PANTHER" id="PTHR45898:SF4">
    <property type="entry name" value="TARGET OF MYB PROTEIN 1"/>
    <property type="match status" value="1"/>
</dbReference>
<dbReference type="InterPro" id="IPR002014">
    <property type="entry name" value="VHS_dom"/>
</dbReference>
<dbReference type="InterPro" id="IPR044836">
    <property type="entry name" value="TOL_plant"/>
</dbReference>
<evidence type="ECO:0000313" key="3">
    <source>
        <dbReference type="EMBL" id="CEM28858.1"/>
    </source>
</evidence>
<dbReference type="PANTHER" id="PTHR45898">
    <property type="entry name" value="TOM1-LIKE PROTEIN"/>
    <property type="match status" value="1"/>
</dbReference>
<evidence type="ECO:0000313" key="4">
    <source>
        <dbReference type="Proteomes" id="UP000041254"/>
    </source>
</evidence>
<dbReference type="EMBL" id="CDMY01000662">
    <property type="protein sequence ID" value="CEM28858.1"/>
    <property type="molecule type" value="Genomic_DNA"/>
</dbReference>
<dbReference type="GO" id="GO:0043130">
    <property type="term" value="F:ubiquitin binding"/>
    <property type="evidence" value="ECO:0007669"/>
    <property type="project" value="InterPro"/>
</dbReference>
<feature type="compositionally biased region" description="Pro residues" evidence="1">
    <location>
        <begin position="535"/>
        <end position="550"/>
    </location>
</feature>
<dbReference type="Gene3D" id="1.25.40.90">
    <property type="match status" value="1"/>
</dbReference>
<sequence>MRGEKNPLRGLVSSALDGDELHWERALEIVEKIQQDNRHAAITLYIVHNRLVGRGLPQVKASLQLLELCVNSCGIAFARQMSDEFIHSMTRILKKDMSKPETLSSTLATVTTAMSDWMLGPPSASSSSSGPSAAAGDLARRSHTVGGSEMEMLEECQQKVLYLLQLWTDAFMHQEEQVEPIFKAYRKLRKKGVKFPPRSANQRFLVPDASESPAFDEALAHRHQPVNALPITDAQIEALERSLHTLRVTKDIRQVEKCVNVCRRMKPRLAARIQNYSEIPAPTDEDTERLTSLLALHDQLESSLSQMVAVPSSDPSLPAPASRIVIRTADNAQHDKSRRLPVTTNTNTPSHPQKRPDNEPIPALPPPTKGSANIQQRDSGEDHSHTRVANLLEEKEGDLFDVEESTQDVPELLDDLLAMDRYEDAEAQQQQQQQEQHEGGSAAVSVPENRILYQSAACMVVDVATGKKPSPPEHETTDLLGFDDPHQRQQQQPETPPREGEREADDWAQFDDGERVAAIASNPFIVTPPSDKVTPPTPPQAVPRLAPPPAAKVSVSPVKPTTHTTTTNLLEEVDPEPEHHVGKAFDGLFETGVADGSGATANTPRDPAAAAADEQHHHLAPAPHLASRSVRDITLIPSDGDSLGAPLPPFPSPFDDEGPHNDDFAAFDAAQGSGWPEQRGNEGGGEREGGGESRQQQQQVDRPASAPSLVPHLPPPRRARDVGVVPTPSSERDKGKDLLDL</sequence>
<dbReference type="SUPFAM" id="SSF48464">
    <property type="entry name" value="ENTH/VHS domain"/>
    <property type="match status" value="2"/>
</dbReference>
<evidence type="ECO:0000259" key="2">
    <source>
        <dbReference type="PROSITE" id="PS50179"/>
    </source>
</evidence>
<dbReference type="Proteomes" id="UP000041254">
    <property type="component" value="Unassembled WGS sequence"/>
</dbReference>
<accession>A0A0G4GGX5</accession>
<feature type="compositionally biased region" description="Low complexity" evidence="1">
    <location>
        <begin position="599"/>
        <end position="612"/>
    </location>
</feature>
<feature type="compositionally biased region" description="Low complexity" evidence="1">
    <location>
        <begin position="120"/>
        <end position="136"/>
    </location>
</feature>
<proteinExistence type="predicted"/>
<feature type="domain" description="VHS" evidence="2">
    <location>
        <begin position="13"/>
        <end position="196"/>
    </location>
</feature>
<feature type="region of interest" description="Disordered" evidence="1">
    <location>
        <begin position="424"/>
        <end position="443"/>
    </location>
</feature>
<dbReference type="GO" id="GO:0035091">
    <property type="term" value="F:phosphatidylinositol binding"/>
    <property type="evidence" value="ECO:0007669"/>
    <property type="project" value="InterPro"/>
</dbReference>
<feature type="region of interest" description="Disordered" evidence="1">
    <location>
        <begin position="119"/>
        <end position="141"/>
    </location>
</feature>
<name>A0A0G4GGX5_VITBC</name>
<dbReference type="VEuPathDB" id="CryptoDB:Vbra_9937"/>